<dbReference type="FunFam" id="1.10.630.10:FF:000036">
    <property type="entry name" value="CYtochrome P450 family"/>
    <property type="match status" value="1"/>
</dbReference>
<dbReference type="GO" id="GO:0005737">
    <property type="term" value="C:cytoplasm"/>
    <property type="evidence" value="ECO:0007669"/>
    <property type="project" value="TreeGrafter"/>
</dbReference>
<dbReference type="Pfam" id="PF00067">
    <property type="entry name" value="p450"/>
    <property type="match status" value="1"/>
</dbReference>
<dbReference type="InterPro" id="IPR036396">
    <property type="entry name" value="Cyt_P450_sf"/>
</dbReference>
<dbReference type="GO" id="GO:0005506">
    <property type="term" value="F:iron ion binding"/>
    <property type="evidence" value="ECO:0007669"/>
    <property type="project" value="InterPro"/>
</dbReference>
<comment type="cofactor">
    <cofactor evidence="1 7">
        <name>heme</name>
        <dbReference type="ChEBI" id="CHEBI:30413"/>
    </cofactor>
</comment>
<dbReference type="GO" id="GO:0016712">
    <property type="term" value="F:oxidoreductase activity, acting on paired donors, with incorporation or reduction of molecular oxygen, reduced flavin or flavoprotein as one donor, and incorporation of one atom of oxygen"/>
    <property type="evidence" value="ECO:0007669"/>
    <property type="project" value="TreeGrafter"/>
</dbReference>
<reference evidence="9 10" key="2">
    <citation type="journal article" date="2019" name="G3 (Bethesda)">
        <title>Hybrid Assembly of the Genome of the Entomopathogenic Nematode Steinernema carpocapsae Identifies the X-Chromosome.</title>
        <authorList>
            <person name="Serra L."/>
            <person name="Macchietto M."/>
            <person name="Macias-Munoz A."/>
            <person name="McGill C.J."/>
            <person name="Rodriguez I.M."/>
            <person name="Rodriguez B."/>
            <person name="Murad R."/>
            <person name="Mortazavi A."/>
        </authorList>
    </citation>
    <scope>NUCLEOTIDE SEQUENCE [LARGE SCALE GENOMIC DNA]</scope>
    <source>
        <strain evidence="9 10">ALL</strain>
    </source>
</reference>
<dbReference type="GO" id="GO:0006805">
    <property type="term" value="P:xenobiotic metabolic process"/>
    <property type="evidence" value="ECO:0007669"/>
    <property type="project" value="TreeGrafter"/>
</dbReference>
<dbReference type="STRING" id="34508.A0A4U5LUG2"/>
<keyword evidence="6 8" id="KW-0503">Monooxygenase</keyword>
<evidence type="ECO:0000313" key="9">
    <source>
        <dbReference type="EMBL" id="TKR59747.1"/>
    </source>
</evidence>
<dbReference type="PANTHER" id="PTHR24300">
    <property type="entry name" value="CYTOCHROME P450 508A4-RELATED"/>
    <property type="match status" value="1"/>
</dbReference>
<dbReference type="AlphaFoldDB" id="A0A4U5LUG2"/>
<evidence type="ECO:0000256" key="1">
    <source>
        <dbReference type="ARBA" id="ARBA00001971"/>
    </source>
</evidence>
<organism evidence="9 10">
    <name type="scientific">Steinernema carpocapsae</name>
    <name type="common">Entomopathogenic nematode</name>
    <dbReference type="NCBI Taxonomy" id="34508"/>
    <lineage>
        <taxon>Eukaryota</taxon>
        <taxon>Metazoa</taxon>
        <taxon>Ecdysozoa</taxon>
        <taxon>Nematoda</taxon>
        <taxon>Chromadorea</taxon>
        <taxon>Rhabditida</taxon>
        <taxon>Tylenchina</taxon>
        <taxon>Panagrolaimomorpha</taxon>
        <taxon>Strongyloidoidea</taxon>
        <taxon>Steinernematidae</taxon>
        <taxon>Steinernema</taxon>
    </lineage>
</organism>
<dbReference type="PANTHER" id="PTHR24300:SF375">
    <property type="entry name" value="CYTOCHROME P450 FAMILY"/>
    <property type="match status" value="1"/>
</dbReference>
<dbReference type="Gene3D" id="1.10.630.10">
    <property type="entry name" value="Cytochrome P450"/>
    <property type="match status" value="1"/>
</dbReference>
<accession>A0A4U5LUG2</accession>
<evidence type="ECO:0000256" key="3">
    <source>
        <dbReference type="ARBA" id="ARBA00022723"/>
    </source>
</evidence>
<keyword evidence="5 7" id="KW-0408">Iron</keyword>
<keyword evidence="7 8" id="KW-0349">Heme</keyword>
<dbReference type="InterPro" id="IPR002401">
    <property type="entry name" value="Cyt_P450_E_grp-I"/>
</dbReference>
<evidence type="ECO:0008006" key="11">
    <source>
        <dbReference type="Google" id="ProtNLM"/>
    </source>
</evidence>
<gene>
    <name evidence="9" type="ORF">L596_029376</name>
</gene>
<comment type="similarity">
    <text evidence="2 8">Belongs to the cytochrome P450 family.</text>
</comment>
<proteinExistence type="inferred from homology"/>
<evidence type="ECO:0000313" key="10">
    <source>
        <dbReference type="Proteomes" id="UP000298663"/>
    </source>
</evidence>
<sequence>MLSPLVWILIFIVTLYFYSRQKKIRSLPPGPQPWPLLGNYVQLWIAQAKGVALVEWYEECKKIYGNVFTVWVGPMPVVMVVDYDTIQDAFVRNGDAHTGRQKAFVFTGYRDYMGLIWTDGPGWQEQRRFSLRVLRDFGFGRNIMQQRILEEMFYQFEILDHKIETSPGHKLEFEPAPFLDLLIGSVINKILVGYRYDESNIEELKKLKGGMDKQFDALTPVDMVVFNEFTYKLPGFKQRWDVVADPQVEIIKHLLDLIRKRRAAIKNGTHVIHPQEGANDYIDAYLIEMQRREDVGEHMGYFSDKWMAANLLDLYVGGTETSISSLLWTFLYMLNKPEIGEKLRAEVMKTTGGNRHVEITDKAAMPYSNAVLTEILRISNILTFNILHETTTDTMVGDYMIPKGTVITPQVSVVLRDQGLFSNPFEFDPDRYLDPKIGKQLEKKVIPFGLGKRACLGESLARAEIFLISAYKRAVSVYYQLRLTIQVLSSP</sequence>
<dbReference type="GO" id="GO:0020037">
    <property type="term" value="F:heme binding"/>
    <property type="evidence" value="ECO:0007669"/>
    <property type="project" value="InterPro"/>
</dbReference>
<keyword evidence="4 8" id="KW-0560">Oxidoreductase</keyword>
<dbReference type="GO" id="GO:0006082">
    <property type="term" value="P:organic acid metabolic process"/>
    <property type="evidence" value="ECO:0007669"/>
    <property type="project" value="TreeGrafter"/>
</dbReference>
<dbReference type="PRINTS" id="PR00385">
    <property type="entry name" value="P450"/>
</dbReference>
<dbReference type="InterPro" id="IPR017972">
    <property type="entry name" value="Cyt_P450_CS"/>
</dbReference>
<dbReference type="InterPro" id="IPR050182">
    <property type="entry name" value="Cytochrome_P450_fam2"/>
</dbReference>
<dbReference type="OrthoDB" id="2789670at2759"/>
<feature type="binding site" description="axial binding residue" evidence="7">
    <location>
        <position position="455"/>
    </location>
    <ligand>
        <name>heme</name>
        <dbReference type="ChEBI" id="CHEBI:30413"/>
    </ligand>
    <ligandPart>
        <name>Fe</name>
        <dbReference type="ChEBI" id="CHEBI:18248"/>
    </ligandPart>
</feature>
<protein>
    <recommendedName>
        <fullName evidence="11">Cytochrome P450</fullName>
    </recommendedName>
</protein>
<dbReference type="SUPFAM" id="SSF48264">
    <property type="entry name" value="Cytochrome P450"/>
    <property type="match status" value="1"/>
</dbReference>
<evidence type="ECO:0000256" key="7">
    <source>
        <dbReference type="PIRSR" id="PIRSR602401-1"/>
    </source>
</evidence>
<evidence type="ECO:0000256" key="6">
    <source>
        <dbReference type="ARBA" id="ARBA00023033"/>
    </source>
</evidence>
<dbReference type="PROSITE" id="PS00086">
    <property type="entry name" value="CYTOCHROME_P450"/>
    <property type="match status" value="1"/>
</dbReference>
<dbReference type="CDD" id="cd20617">
    <property type="entry name" value="CYP1_2-like"/>
    <property type="match status" value="1"/>
</dbReference>
<dbReference type="Proteomes" id="UP000298663">
    <property type="component" value="Unassembled WGS sequence"/>
</dbReference>
<reference evidence="9 10" key="1">
    <citation type="journal article" date="2015" name="Genome Biol.">
        <title>Comparative genomics of Steinernema reveals deeply conserved gene regulatory networks.</title>
        <authorList>
            <person name="Dillman A.R."/>
            <person name="Macchietto M."/>
            <person name="Porter C.F."/>
            <person name="Rogers A."/>
            <person name="Williams B."/>
            <person name="Antoshechkin I."/>
            <person name="Lee M.M."/>
            <person name="Goodwin Z."/>
            <person name="Lu X."/>
            <person name="Lewis E.E."/>
            <person name="Goodrich-Blair H."/>
            <person name="Stock S.P."/>
            <person name="Adams B.J."/>
            <person name="Sternberg P.W."/>
            <person name="Mortazavi A."/>
        </authorList>
    </citation>
    <scope>NUCLEOTIDE SEQUENCE [LARGE SCALE GENOMIC DNA]</scope>
    <source>
        <strain evidence="9 10">ALL</strain>
    </source>
</reference>
<evidence type="ECO:0000256" key="2">
    <source>
        <dbReference type="ARBA" id="ARBA00010617"/>
    </source>
</evidence>
<name>A0A4U5LUG2_STECR</name>
<evidence type="ECO:0000256" key="4">
    <source>
        <dbReference type="ARBA" id="ARBA00023002"/>
    </source>
</evidence>
<evidence type="ECO:0000256" key="5">
    <source>
        <dbReference type="ARBA" id="ARBA00023004"/>
    </source>
</evidence>
<comment type="caution">
    <text evidence="9">The sequence shown here is derived from an EMBL/GenBank/DDBJ whole genome shotgun (WGS) entry which is preliminary data.</text>
</comment>
<dbReference type="EMBL" id="AZBU02000012">
    <property type="protein sequence ID" value="TKR59747.1"/>
    <property type="molecule type" value="Genomic_DNA"/>
</dbReference>
<dbReference type="PRINTS" id="PR00463">
    <property type="entry name" value="EP450I"/>
</dbReference>
<dbReference type="InterPro" id="IPR001128">
    <property type="entry name" value="Cyt_P450"/>
</dbReference>
<keyword evidence="10" id="KW-1185">Reference proteome</keyword>
<keyword evidence="3 7" id="KW-0479">Metal-binding</keyword>
<evidence type="ECO:0000256" key="8">
    <source>
        <dbReference type="RuleBase" id="RU000461"/>
    </source>
</evidence>